<dbReference type="Proteomes" id="UP000317365">
    <property type="component" value="Chromosome"/>
</dbReference>
<name>A0A515ERL8_9BURK</name>
<proteinExistence type="predicted"/>
<sequence>MSAVDAIPLLLGGNPGYQAQRSLRFRSAASASLSRTPSAASNRRTWTWSGWAKRGTLGVIQGLFSARQAKDDISGAYIWTGDKLTFIDRPGVTNLQLTTTMVLRDPSAHYHLIFQADTTNATASDRFKIYVNGVRVTAFDTATYPAQNYEIAYINNTQDHRIGAFQDNTPSNFDGYLSDVHFIDGQALTPAAFGQFDSNGMWQPKPYTGTYGANGFRLRFDDATSTTTLMADSSGNGNNWTANNISLTTGPTYDSMLDVPLGSGGAERGNHPVLNRLSHALAANVIGEGNLSLVNYAGTYYTSAGSTFYVSSGKWYFEASMTGSGASNTVGVHKGTSYTGSTVSTSGAYQTQAGSVGYTSDTGVISLGGVTQSTGATWTAGDAIGVALDMTAGTVQFYKNNVAQGSPVTGISGDYTPAFALNYFATSTLYPNFGQRPFAYTPPVGFKPLHTGNLSAGAVAASGSFSGNAAADGPFVWCNGTPETLAINGNAVTWGTHADRLANGFKLRTASTSYNASGTNTWTATVLSPQSKSAFNIQTAKANP</sequence>
<dbReference type="InterPro" id="IPR013320">
    <property type="entry name" value="ConA-like_dom_sf"/>
</dbReference>
<reference evidence="3" key="2">
    <citation type="journal article" date="2020" name="Int. J. Syst. Evol. Microbiol.">
        <title>Genomic insights into a novel species Rhodoferax aquaticus sp. nov., isolated from freshwater.</title>
        <authorList>
            <person name="Li T."/>
            <person name="Zhuo Y."/>
            <person name="Jin C.Z."/>
            <person name="Wu X."/>
            <person name="Ko S.R."/>
            <person name="Jin F.J."/>
            <person name="Ahn C.Y."/>
            <person name="Oh H.M."/>
            <person name="Lee H.G."/>
            <person name="Jin L."/>
        </authorList>
    </citation>
    <scope>NUCLEOTIDE SEQUENCE [LARGE SCALE GENOMIC DNA]</scope>
    <source>
        <strain evidence="3">Gr-4</strain>
    </source>
</reference>
<dbReference type="SMART" id="SM00449">
    <property type="entry name" value="SPRY"/>
    <property type="match status" value="1"/>
</dbReference>
<evidence type="ECO:0000259" key="1">
    <source>
        <dbReference type="PROSITE" id="PS50188"/>
    </source>
</evidence>
<dbReference type="AlphaFoldDB" id="A0A515ERL8"/>
<organism evidence="2 3">
    <name type="scientific">Rhodoferax aquaticus</name>
    <dbReference type="NCBI Taxonomy" id="2527691"/>
    <lineage>
        <taxon>Bacteria</taxon>
        <taxon>Pseudomonadati</taxon>
        <taxon>Pseudomonadota</taxon>
        <taxon>Betaproteobacteria</taxon>
        <taxon>Burkholderiales</taxon>
        <taxon>Comamonadaceae</taxon>
        <taxon>Rhodoferax</taxon>
    </lineage>
</organism>
<dbReference type="SUPFAM" id="SSF49899">
    <property type="entry name" value="Concanavalin A-like lectins/glucanases"/>
    <property type="match status" value="2"/>
</dbReference>
<dbReference type="EMBL" id="CP036282">
    <property type="protein sequence ID" value="QDL55294.1"/>
    <property type="molecule type" value="Genomic_DNA"/>
</dbReference>
<dbReference type="Pfam" id="PF00622">
    <property type="entry name" value="SPRY"/>
    <property type="match status" value="1"/>
</dbReference>
<dbReference type="InterPro" id="IPR003877">
    <property type="entry name" value="SPRY_dom"/>
</dbReference>
<dbReference type="InterPro" id="IPR001870">
    <property type="entry name" value="B30.2/SPRY"/>
</dbReference>
<protein>
    <recommendedName>
        <fullName evidence="1">B30.2/SPRY domain-containing protein</fullName>
    </recommendedName>
</protein>
<dbReference type="KEGG" id="rhg:EXZ61_14585"/>
<accession>A0A515ERL8</accession>
<keyword evidence="3" id="KW-1185">Reference proteome</keyword>
<dbReference type="Gene3D" id="2.60.120.920">
    <property type="match status" value="1"/>
</dbReference>
<gene>
    <name evidence="2" type="ORF">EXZ61_14585</name>
</gene>
<reference evidence="3" key="1">
    <citation type="submission" date="2019-02" db="EMBL/GenBank/DDBJ databases">
        <title>Complete genome sequence of Rhodoferax sp. Gr-4.</title>
        <authorList>
            <person name="Jin L."/>
        </authorList>
    </citation>
    <scope>NUCLEOTIDE SEQUENCE [LARGE SCALE GENOMIC DNA]</scope>
    <source>
        <strain evidence="3">Gr-4</strain>
    </source>
</reference>
<feature type="domain" description="B30.2/SPRY" evidence="1">
    <location>
        <begin position="243"/>
        <end position="438"/>
    </location>
</feature>
<dbReference type="InterPro" id="IPR043136">
    <property type="entry name" value="B30.2/SPRY_sf"/>
</dbReference>
<dbReference type="PROSITE" id="PS50188">
    <property type="entry name" value="B302_SPRY"/>
    <property type="match status" value="1"/>
</dbReference>
<evidence type="ECO:0000313" key="3">
    <source>
        <dbReference type="Proteomes" id="UP000317365"/>
    </source>
</evidence>
<evidence type="ECO:0000313" key="2">
    <source>
        <dbReference type="EMBL" id="QDL55294.1"/>
    </source>
</evidence>